<feature type="transmembrane region" description="Helical" evidence="7">
    <location>
        <begin position="123"/>
        <end position="141"/>
    </location>
</feature>
<reference evidence="8 9" key="1">
    <citation type="submission" date="2019-08" db="EMBL/GenBank/DDBJ databases">
        <title>Calorimonas adulescens gen. nov., sp. nov., an anaerobic thermophilic bacterium from Sakhalin hot spring.</title>
        <authorList>
            <person name="Khomyakova M.A."/>
            <person name="Merkel A.Y."/>
            <person name="Novikov A."/>
            <person name="Bonch-Osmolovskaya E.A."/>
            <person name="Slobodkin A.I."/>
        </authorList>
    </citation>
    <scope>NUCLEOTIDE SEQUENCE [LARGE SCALE GENOMIC DNA]</scope>
    <source>
        <strain evidence="8 9">A05MB</strain>
    </source>
</reference>
<comment type="subcellular location">
    <subcellularLocation>
        <location evidence="6">Cell membrane</location>
        <topology evidence="6">Multi-pass membrane protein</topology>
    </subcellularLocation>
    <subcellularLocation>
        <location evidence="1">Membrane</location>
        <topology evidence="1">Multi-pass membrane protein</topology>
    </subcellularLocation>
</comment>
<sequence length="258" mass="27793">MQRAFAAGIMIAIICPVIGTFIVLRRMSMIGDALSHVSLSGVAAGMLFGFYPFTGALIMSALAALFIEFLRNYFKKYAEVSLAVVMSGGIGLATILISLGRSFNVDLFSYLFGSIVAVTPADLWLILVIGIFICLSMVYIYRRLFYMTFDEDAAKFSGIDTRAINIFFTMLTALTVALSIRVVGTLLVSSLMVIPAAVSIQVSKSFKATMAISIVVALVSVIVGLIASFVWDLAPGGTIVITSVLILVVVLLWKRGKE</sequence>
<gene>
    <name evidence="8" type="ORF">FWJ32_11035</name>
</gene>
<feature type="transmembrane region" description="Helical" evidence="7">
    <location>
        <begin position="162"/>
        <end position="180"/>
    </location>
</feature>
<keyword evidence="5 7" id="KW-0472">Membrane</keyword>
<keyword evidence="4 7" id="KW-1133">Transmembrane helix</keyword>
<dbReference type="Proteomes" id="UP000322976">
    <property type="component" value="Unassembled WGS sequence"/>
</dbReference>
<dbReference type="GO" id="GO:0010043">
    <property type="term" value="P:response to zinc ion"/>
    <property type="evidence" value="ECO:0007669"/>
    <property type="project" value="TreeGrafter"/>
</dbReference>
<dbReference type="InterPro" id="IPR001626">
    <property type="entry name" value="ABC_TroCD"/>
</dbReference>
<keyword evidence="3 6" id="KW-0812">Transmembrane</keyword>
<keyword evidence="6" id="KW-0813">Transport</keyword>
<dbReference type="GO" id="GO:0043190">
    <property type="term" value="C:ATP-binding cassette (ABC) transporter complex"/>
    <property type="evidence" value="ECO:0007669"/>
    <property type="project" value="InterPro"/>
</dbReference>
<comment type="caution">
    <text evidence="8">The sequence shown here is derived from an EMBL/GenBank/DDBJ whole genome shotgun (WGS) entry which is preliminary data.</text>
</comment>
<evidence type="ECO:0000256" key="1">
    <source>
        <dbReference type="ARBA" id="ARBA00004141"/>
    </source>
</evidence>
<comment type="similarity">
    <text evidence="2 6">Belongs to the ABC-3 integral membrane protein family.</text>
</comment>
<dbReference type="CDD" id="cd06550">
    <property type="entry name" value="TM_ABC_iron-siderophores_like"/>
    <property type="match status" value="1"/>
</dbReference>
<dbReference type="PANTHER" id="PTHR30477">
    <property type="entry name" value="ABC-TRANSPORTER METAL-BINDING PROTEIN"/>
    <property type="match status" value="1"/>
</dbReference>
<keyword evidence="9" id="KW-1185">Reference proteome</keyword>
<dbReference type="SUPFAM" id="SSF81345">
    <property type="entry name" value="ABC transporter involved in vitamin B12 uptake, BtuC"/>
    <property type="match status" value="1"/>
</dbReference>
<name>A0A5D8QA85_9THEO</name>
<dbReference type="InterPro" id="IPR037294">
    <property type="entry name" value="ABC_BtuC-like"/>
</dbReference>
<feature type="transmembrane region" description="Helical" evidence="7">
    <location>
        <begin position="5"/>
        <end position="24"/>
    </location>
</feature>
<evidence type="ECO:0000313" key="8">
    <source>
        <dbReference type="EMBL" id="TZE81049.1"/>
    </source>
</evidence>
<dbReference type="PANTHER" id="PTHR30477:SF0">
    <property type="entry name" value="METAL TRANSPORT SYSTEM MEMBRANE PROTEIN TM_0125-RELATED"/>
    <property type="match status" value="1"/>
</dbReference>
<evidence type="ECO:0000256" key="2">
    <source>
        <dbReference type="ARBA" id="ARBA00008034"/>
    </source>
</evidence>
<dbReference type="GO" id="GO:0055085">
    <property type="term" value="P:transmembrane transport"/>
    <property type="evidence" value="ECO:0007669"/>
    <property type="project" value="InterPro"/>
</dbReference>
<protein>
    <submittedName>
        <fullName evidence="8">Metal ABC transporter permease</fullName>
    </submittedName>
</protein>
<feature type="transmembrane region" description="Helical" evidence="7">
    <location>
        <begin position="44"/>
        <end position="70"/>
    </location>
</feature>
<evidence type="ECO:0000256" key="7">
    <source>
        <dbReference type="SAM" id="Phobius"/>
    </source>
</evidence>
<feature type="transmembrane region" description="Helical" evidence="7">
    <location>
        <begin position="186"/>
        <end position="203"/>
    </location>
</feature>
<feature type="transmembrane region" description="Helical" evidence="7">
    <location>
        <begin position="82"/>
        <end position="103"/>
    </location>
</feature>
<dbReference type="AlphaFoldDB" id="A0A5D8QA85"/>
<organism evidence="8 9">
    <name type="scientific">Calorimonas adulescens</name>
    <dbReference type="NCBI Taxonomy" id="2606906"/>
    <lineage>
        <taxon>Bacteria</taxon>
        <taxon>Bacillati</taxon>
        <taxon>Bacillota</taxon>
        <taxon>Clostridia</taxon>
        <taxon>Thermoanaerobacterales</taxon>
        <taxon>Thermoanaerobacteraceae</taxon>
        <taxon>Calorimonas</taxon>
    </lineage>
</organism>
<dbReference type="EMBL" id="VTPS01000019">
    <property type="protein sequence ID" value="TZE81049.1"/>
    <property type="molecule type" value="Genomic_DNA"/>
</dbReference>
<accession>A0A5D8QA85</accession>
<dbReference type="Gene3D" id="1.10.3470.10">
    <property type="entry name" value="ABC transporter involved in vitamin B12 uptake, BtuC"/>
    <property type="match status" value="1"/>
</dbReference>
<proteinExistence type="inferred from homology"/>
<feature type="transmembrane region" description="Helical" evidence="7">
    <location>
        <begin position="237"/>
        <end position="253"/>
    </location>
</feature>
<evidence type="ECO:0000256" key="5">
    <source>
        <dbReference type="ARBA" id="ARBA00023136"/>
    </source>
</evidence>
<evidence type="ECO:0000256" key="4">
    <source>
        <dbReference type="ARBA" id="ARBA00022989"/>
    </source>
</evidence>
<evidence type="ECO:0000256" key="6">
    <source>
        <dbReference type="RuleBase" id="RU003943"/>
    </source>
</evidence>
<dbReference type="Pfam" id="PF00950">
    <property type="entry name" value="ABC-3"/>
    <property type="match status" value="1"/>
</dbReference>
<feature type="transmembrane region" description="Helical" evidence="7">
    <location>
        <begin position="210"/>
        <end position="231"/>
    </location>
</feature>
<dbReference type="RefSeq" id="WP_149546030.1">
    <property type="nucleotide sequence ID" value="NZ_VTPS01000019.1"/>
</dbReference>
<evidence type="ECO:0000256" key="3">
    <source>
        <dbReference type="ARBA" id="ARBA00022692"/>
    </source>
</evidence>
<evidence type="ECO:0000313" key="9">
    <source>
        <dbReference type="Proteomes" id="UP000322976"/>
    </source>
</evidence>